<evidence type="ECO:0000313" key="9">
    <source>
        <dbReference type="Proteomes" id="UP000295416"/>
    </source>
</evidence>
<name>A0A4R2P3A4_9BACL</name>
<feature type="domain" description="ABC-2 type transporter transmembrane" evidence="7">
    <location>
        <begin position="25"/>
        <end position="165"/>
    </location>
</feature>
<organism evidence="8 9">
    <name type="scientific">Scopulibacillus darangshiensis</name>
    <dbReference type="NCBI Taxonomy" id="442528"/>
    <lineage>
        <taxon>Bacteria</taxon>
        <taxon>Bacillati</taxon>
        <taxon>Bacillota</taxon>
        <taxon>Bacilli</taxon>
        <taxon>Bacillales</taxon>
        <taxon>Sporolactobacillaceae</taxon>
        <taxon>Scopulibacillus</taxon>
    </lineage>
</organism>
<feature type="coiled-coil region" evidence="5">
    <location>
        <begin position="294"/>
        <end position="349"/>
    </location>
</feature>
<reference evidence="8 9" key="1">
    <citation type="submission" date="2019-03" db="EMBL/GenBank/DDBJ databases">
        <title>Genomic Encyclopedia of Type Strains, Phase IV (KMG-IV): sequencing the most valuable type-strain genomes for metagenomic binning, comparative biology and taxonomic classification.</title>
        <authorList>
            <person name="Goeker M."/>
        </authorList>
    </citation>
    <scope>NUCLEOTIDE SEQUENCE [LARGE SCALE GENOMIC DNA]</scope>
    <source>
        <strain evidence="8 9">DSM 19377</strain>
    </source>
</reference>
<evidence type="ECO:0000259" key="7">
    <source>
        <dbReference type="Pfam" id="PF12698"/>
    </source>
</evidence>
<evidence type="ECO:0000256" key="1">
    <source>
        <dbReference type="ARBA" id="ARBA00004141"/>
    </source>
</evidence>
<accession>A0A4R2P3A4</accession>
<evidence type="ECO:0000256" key="2">
    <source>
        <dbReference type="ARBA" id="ARBA00022692"/>
    </source>
</evidence>
<protein>
    <submittedName>
        <fullName evidence="8">Putative membrane protein</fullName>
    </submittedName>
</protein>
<evidence type="ECO:0000256" key="6">
    <source>
        <dbReference type="SAM" id="Phobius"/>
    </source>
</evidence>
<comment type="caution">
    <text evidence="8">The sequence shown here is derived from an EMBL/GenBank/DDBJ whole genome shotgun (WGS) entry which is preliminary data.</text>
</comment>
<feature type="transmembrane region" description="Helical" evidence="6">
    <location>
        <begin position="635"/>
        <end position="659"/>
    </location>
</feature>
<dbReference type="Pfam" id="PF12698">
    <property type="entry name" value="ABC2_membrane_3"/>
    <property type="match status" value="2"/>
</dbReference>
<dbReference type="GO" id="GO:0016020">
    <property type="term" value="C:membrane"/>
    <property type="evidence" value="ECO:0007669"/>
    <property type="project" value="UniProtKB-SubCell"/>
</dbReference>
<evidence type="ECO:0000256" key="4">
    <source>
        <dbReference type="ARBA" id="ARBA00023136"/>
    </source>
</evidence>
<keyword evidence="2 6" id="KW-0812">Transmembrane</keyword>
<dbReference type="PANTHER" id="PTHR43077:SF5">
    <property type="entry name" value="PHAGE INFECTION PROTEIN"/>
    <property type="match status" value="1"/>
</dbReference>
<comment type="subcellular location">
    <subcellularLocation>
        <location evidence="1">Membrane</location>
        <topology evidence="1">Multi-pass membrane protein</topology>
    </subcellularLocation>
</comment>
<dbReference type="Gene3D" id="1.10.287.950">
    <property type="entry name" value="Methyl-accepting chemotaxis protein"/>
    <property type="match status" value="2"/>
</dbReference>
<evidence type="ECO:0000313" key="8">
    <source>
        <dbReference type="EMBL" id="TCP29259.1"/>
    </source>
</evidence>
<dbReference type="InterPro" id="IPR013525">
    <property type="entry name" value="ABC2_TM"/>
</dbReference>
<dbReference type="Proteomes" id="UP000295416">
    <property type="component" value="Unassembled WGS sequence"/>
</dbReference>
<dbReference type="OrthoDB" id="9811483at2"/>
<sequence>MNALRLFFSEMASITKSPKAIIQMIGVMAIPVLYCGMFLYAFWNPYDKTGELPVAVVNQDKGAVLSGQKVKVGNDLVDNLKKNDSFDWEFVSEKQAEKGMEENKYFMTIMIPKGFSKDATTIKDEKITKPPLSYKLNRGYNYTASKMSETGVKEVKNKVANEITKSYVKAMYDKLDQLTDGLKKAAGGAGDLSDGSNKEYNGLIELKKHFGDLMTASAALTNGSVQLAQGSAKLENGLGDLNDGTQKLYNQTSSKTDDIAKLATGANKLADKLDELNKGVTKISKANGKVVNGAEEIQANINKALDDVREKINEFDQLEKKIESFKPLLNDLTNNTDQLEKALTDLNAVIDVVDQNQPQLDAAVNQFVKEHPEVKNDENFKKIIEKKNNMDEIHNDLKHIRSEIGDPEQAAAAAKALTQKLDQYSSIKNKALTQFNQLENAENRLVGGMEQLQKQIDKLPNATAALKEGADRLAEGTESLNKSWPTLIGGIEQLDNGSEKLLAGSKELNTNMQKLADGMGQFSDGASKMNSGVSELKDGAGKLYDGSSELAGKLHNAHDEAAKTPTDDDHADMFAKPVRLTDATHTNVNNNGTGFTPYFLSLGLFVGALMLTVIYDLRESQRPPRSGIGLGLSKYMVMAVMGICQAVIADLVILFGLGLMVNNPMLFVLFSILTSLTFMALIQFFGAALGNPGRFIVVIILILQLTTSGGSYPVQLIPEPLQSVPKWLPMTYSIEGFRNIIAGNQLDMLKSHALVLACFLIGFMICTMIFYIFFFKKNKDNMVRHEESLTE</sequence>
<dbReference type="InterPro" id="IPR051328">
    <property type="entry name" value="T7SS_ABC-Transporter"/>
</dbReference>
<keyword evidence="3 6" id="KW-1133">Transmembrane helix</keyword>
<keyword evidence="9" id="KW-1185">Reference proteome</keyword>
<dbReference type="InterPro" id="IPR017501">
    <property type="entry name" value="Phage_infect_YhgE_C"/>
</dbReference>
<feature type="transmembrane region" description="Helical" evidence="6">
    <location>
        <begin position="753"/>
        <end position="774"/>
    </location>
</feature>
<feature type="transmembrane region" description="Helical" evidence="6">
    <location>
        <begin position="595"/>
        <end position="615"/>
    </location>
</feature>
<dbReference type="AlphaFoldDB" id="A0A4R2P3A4"/>
<dbReference type="RefSeq" id="WP_132745916.1">
    <property type="nucleotide sequence ID" value="NZ_SLXK01000011.1"/>
</dbReference>
<dbReference type="NCBIfam" id="TIGR03057">
    <property type="entry name" value="xxxLxxG_by_4"/>
    <property type="match status" value="4"/>
</dbReference>
<keyword evidence="5" id="KW-0175">Coiled coil</keyword>
<dbReference type="GO" id="GO:0140359">
    <property type="term" value="F:ABC-type transporter activity"/>
    <property type="evidence" value="ECO:0007669"/>
    <property type="project" value="InterPro"/>
</dbReference>
<dbReference type="NCBIfam" id="TIGR03062">
    <property type="entry name" value="pip_yhgE_Cterm"/>
    <property type="match status" value="1"/>
</dbReference>
<dbReference type="Gene3D" id="3.40.1710.10">
    <property type="entry name" value="abc type-2 transporter like domain"/>
    <property type="match status" value="1"/>
</dbReference>
<evidence type="ECO:0000256" key="5">
    <source>
        <dbReference type="SAM" id="Coils"/>
    </source>
</evidence>
<proteinExistence type="predicted"/>
<evidence type="ECO:0000256" key="3">
    <source>
        <dbReference type="ARBA" id="ARBA00022989"/>
    </source>
</evidence>
<dbReference type="SUPFAM" id="SSF58104">
    <property type="entry name" value="Methyl-accepting chemotaxis protein (MCP) signaling domain"/>
    <property type="match status" value="1"/>
</dbReference>
<gene>
    <name evidence="8" type="ORF">EV207_11159</name>
</gene>
<feature type="transmembrane region" description="Helical" evidence="6">
    <location>
        <begin position="21"/>
        <end position="43"/>
    </location>
</feature>
<feature type="transmembrane region" description="Helical" evidence="6">
    <location>
        <begin position="665"/>
        <end position="688"/>
    </location>
</feature>
<feature type="transmembrane region" description="Helical" evidence="6">
    <location>
        <begin position="695"/>
        <end position="714"/>
    </location>
</feature>
<keyword evidence="4 6" id="KW-0472">Membrane</keyword>
<dbReference type="EMBL" id="SLXK01000011">
    <property type="protein sequence ID" value="TCP29259.1"/>
    <property type="molecule type" value="Genomic_DNA"/>
</dbReference>
<feature type="domain" description="ABC-2 type transporter transmembrane" evidence="7">
    <location>
        <begin position="576"/>
        <end position="765"/>
    </location>
</feature>
<dbReference type="InterPro" id="IPR017500">
    <property type="entry name" value="Phage_infect_YhgE_N"/>
</dbReference>
<dbReference type="InterPro" id="IPR023908">
    <property type="entry name" value="xxxLxxG_rpt"/>
</dbReference>
<dbReference type="NCBIfam" id="TIGR03061">
    <property type="entry name" value="pip_yhgE_Nterm"/>
    <property type="match status" value="1"/>
</dbReference>
<dbReference type="PANTHER" id="PTHR43077">
    <property type="entry name" value="TRANSPORT PERMEASE YVFS-RELATED"/>
    <property type="match status" value="1"/>
</dbReference>